<accession>A0A0G4K802</accession>
<evidence type="ECO:0000313" key="4">
    <source>
        <dbReference type="Proteomes" id="UP000043763"/>
    </source>
</evidence>
<evidence type="ECO:0000313" key="3">
    <source>
        <dbReference type="EMBL" id="CRF34007.1"/>
    </source>
</evidence>
<dbReference type="Proteomes" id="UP000043763">
    <property type="component" value="Unassembled WGS sequence"/>
</dbReference>
<reference evidence="4" key="1">
    <citation type="submission" date="2015-04" db="EMBL/GenBank/DDBJ databases">
        <authorList>
            <person name="Mushtaq Mamoona"/>
        </authorList>
    </citation>
    <scope>NUCLEOTIDE SEQUENCE [LARGE SCALE GENOMIC DNA]</scope>
    <source>
        <strain evidence="4">AN4859/03</strain>
    </source>
</reference>
<dbReference type="AlphaFoldDB" id="A0A0G4K802"/>
<feature type="compositionally biased region" description="Low complexity" evidence="1">
    <location>
        <begin position="43"/>
        <end position="59"/>
    </location>
</feature>
<evidence type="ECO:0000256" key="1">
    <source>
        <dbReference type="SAM" id="MobiDB-lite"/>
    </source>
</evidence>
<feature type="chain" id="PRO_5005194573" description="Lipoprotein" evidence="2">
    <location>
        <begin position="20"/>
        <end position="188"/>
    </location>
</feature>
<protein>
    <recommendedName>
        <fullName evidence="5">Lipoprotein</fullName>
    </recommendedName>
</protein>
<evidence type="ECO:0000256" key="2">
    <source>
        <dbReference type="SAM" id="SignalP"/>
    </source>
</evidence>
<name>A0A0G4K802_9SPIR</name>
<feature type="region of interest" description="Disordered" evidence="1">
    <location>
        <begin position="27"/>
        <end position="62"/>
    </location>
</feature>
<organism evidence="3 4">
    <name type="scientific">Brachyspira suanatina</name>
    <dbReference type="NCBI Taxonomy" id="381802"/>
    <lineage>
        <taxon>Bacteria</taxon>
        <taxon>Pseudomonadati</taxon>
        <taxon>Spirochaetota</taxon>
        <taxon>Spirochaetia</taxon>
        <taxon>Brachyspirales</taxon>
        <taxon>Brachyspiraceae</taxon>
        <taxon>Brachyspira</taxon>
    </lineage>
</organism>
<feature type="signal peptide" evidence="2">
    <location>
        <begin position="1"/>
        <end position="19"/>
    </location>
</feature>
<dbReference type="PROSITE" id="PS51257">
    <property type="entry name" value="PROKAR_LIPOPROTEIN"/>
    <property type="match status" value="1"/>
</dbReference>
<dbReference type="RefSeq" id="WP_048594986.1">
    <property type="nucleotide sequence ID" value="NZ_CVLB01000001.1"/>
</dbReference>
<evidence type="ECO:0008006" key="5">
    <source>
        <dbReference type="Google" id="ProtNLM"/>
    </source>
</evidence>
<feature type="compositionally biased region" description="Polar residues" evidence="1">
    <location>
        <begin position="27"/>
        <end position="42"/>
    </location>
</feature>
<keyword evidence="4" id="KW-1185">Reference proteome</keyword>
<gene>
    <name evidence="3" type="ORF">BRSU_1812</name>
</gene>
<keyword evidence="2" id="KW-0732">Signal</keyword>
<proteinExistence type="predicted"/>
<sequence>MNKKLFTLFLVIAASAIFAVSCNNKTTDPVKDSNTGTTTESKPTGGDTSTPSTPTTPTPEVKNITDDQIETALKTFGELKINDGADKANAANGKYSEGTFTITVDAAAANAKKATTKSSVEAKLATVKSALDKIGVTCSTSTVTVKDNTADGTFDLDVKVKENYKLPASIKSDKITVKITVTGKTWEN</sequence>
<dbReference type="EMBL" id="CVLB01000001">
    <property type="protein sequence ID" value="CRF34007.1"/>
    <property type="molecule type" value="Genomic_DNA"/>
</dbReference>
<dbReference type="OrthoDB" id="309088at2"/>